<dbReference type="EnsemblBacteria" id="CAC11323">
    <property type="protein sequence ID" value="CAC11323"/>
    <property type="gene ID" value="CAC11323"/>
</dbReference>
<keyword evidence="2" id="KW-1185">Reference proteome</keyword>
<protein>
    <submittedName>
        <fullName evidence="1">Uncharacterized protein</fullName>
    </submittedName>
</protein>
<dbReference type="InParanoid" id="Q9HLQ0"/>
<dbReference type="Proteomes" id="UP000001024">
    <property type="component" value="Chromosome"/>
</dbReference>
<dbReference type="EMBL" id="AL445063">
    <property type="protein sequence ID" value="CAC11323.1"/>
    <property type="molecule type" value="Genomic_DNA"/>
</dbReference>
<name>Q9HLQ0_THEAC</name>
<organism evidence="1 2">
    <name type="scientific">Thermoplasma acidophilum (strain ATCC 25905 / DSM 1728 / JCM 9062 / NBRC 15155 / AMRC-C165)</name>
    <dbReference type="NCBI Taxonomy" id="273075"/>
    <lineage>
        <taxon>Archaea</taxon>
        <taxon>Methanobacteriati</taxon>
        <taxon>Thermoplasmatota</taxon>
        <taxon>Thermoplasmata</taxon>
        <taxon>Thermoplasmatales</taxon>
        <taxon>Thermoplasmataceae</taxon>
        <taxon>Thermoplasma</taxon>
    </lineage>
</organism>
<dbReference type="KEGG" id="tac:Ta0177"/>
<evidence type="ECO:0000313" key="1">
    <source>
        <dbReference type="EMBL" id="CAC11323.1"/>
    </source>
</evidence>
<dbReference type="eggNOG" id="arCOG05238">
    <property type="taxonomic scope" value="Archaea"/>
</dbReference>
<reference evidence="1 2" key="1">
    <citation type="journal article" date="2000" name="Nature">
        <title>The genome sequence of the thermoacidophilic scavenger Thermoplasma acidophilum.</title>
        <authorList>
            <person name="Ruepp A."/>
            <person name="Graml W."/>
            <person name="Santos-Martinez M.L."/>
            <person name="Koretke K.K."/>
            <person name="Volker C."/>
            <person name="Mewes H.W."/>
            <person name="Frishman D."/>
            <person name="Stocker S."/>
            <person name="Lupas A.N."/>
            <person name="Baumeister W."/>
        </authorList>
    </citation>
    <scope>NUCLEOTIDE SEQUENCE [LARGE SCALE GENOMIC DNA]</scope>
    <source>
        <strain evidence="2">ATCC 25905 / DSM 1728 / JCM 9062 / NBRC 15155 / AMRC-C165</strain>
    </source>
</reference>
<sequence>MYRIRLNKSFILSENDPWISMKTYIKVSFSSEGARPSEVINRLRSLGFKPVIGEQDMVYEWGNGATPDDAIWFADKIHATLAGFNVLFEIETVSD</sequence>
<dbReference type="HOGENOM" id="CLU_2629483_0_0_2"/>
<dbReference type="PaxDb" id="273075-Ta0177"/>
<dbReference type="AlphaFoldDB" id="Q9HLQ0"/>
<proteinExistence type="predicted"/>
<accession>Q9HLQ0</accession>
<gene>
    <name evidence="1" type="ordered locus">Ta0177</name>
</gene>
<evidence type="ECO:0000313" key="2">
    <source>
        <dbReference type="Proteomes" id="UP000001024"/>
    </source>
</evidence>